<proteinExistence type="predicted"/>
<dbReference type="Proteomes" id="UP000245076">
    <property type="component" value="Unassembled WGS sequence"/>
</dbReference>
<keyword evidence="2" id="KW-1185">Reference proteome</keyword>
<accession>A0A2P2D0E3</accession>
<name>A0A2P2D0E3_9LEPT</name>
<sequence length="116" mass="13569">MLCIVALFLYGVSIFSDVTNPWELPKDERILNRKDVSHIVLETRPGGFRVTLLINERFPYNYKSKSAAFYYSNIKDSKEGLELAEKLDRYLKSGFNMKIRFNGSEIYEFILDESIQ</sequence>
<dbReference type="AlphaFoldDB" id="A0A2P2D0E3"/>
<organism evidence="1 2">
    <name type="scientific">Leptospira johnsonii</name>
    <dbReference type="NCBI Taxonomy" id="1917820"/>
    <lineage>
        <taxon>Bacteria</taxon>
        <taxon>Pseudomonadati</taxon>
        <taxon>Spirochaetota</taxon>
        <taxon>Spirochaetia</taxon>
        <taxon>Leptospirales</taxon>
        <taxon>Leptospiraceae</taxon>
        <taxon>Leptospira</taxon>
    </lineage>
</organism>
<reference evidence="1 2" key="1">
    <citation type="submission" date="2018-02" db="EMBL/GenBank/DDBJ databases">
        <title>Novel Leptospira species isolated from soil and water in Japan.</title>
        <authorList>
            <person name="Nakao R."/>
            <person name="Masuzawa T."/>
        </authorList>
    </citation>
    <scope>NUCLEOTIDE SEQUENCE [LARGE SCALE GENOMIC DNA]</scope>
    <source>
        <strain evidence="1 2">E8</strain>
    </source>
</reference>
<comment type="caution">
    <text evidence="1">The sequence shown here is derived from an EMBL/GenBank/DDBJ whole genome shotgun (WGS) entry which is preliminary data.</text>
</comment>
<gene>
    <name evidence="1" type="ORF">LPTSP1_11080</name>
</gene>
<protein>
    <submittedName>
        <fullName evidence="1">Uncharacterized protein</fullName>
    </submittedName>
</protein>
<dbReference type="EMBL" id="BFAY01000007">
    <property type="protein sequence ID" value="GBF38118.1"/>
    <property type="molecule type" value="Genomic_DNA"/>
</dbReference>
<evidence type="ECO:0000313" key="1">
    <source>
        <dbReference type="EMBL" id="GBF38118.1"/>
    </source>
</evidence>
<evidence type="ECO:0000313" key="2">
    <source>
        <dbReference type="Proteomes" id="UP000245076"/>
    </source>
</evidence>